<name>A0A382P9U2_9ZZZZ</name>
<protein>
    <submittedName>
        <fullName evidence="1">Uncharacterized protein</fullName>
    </submittedName>
</protein>
<accession>A0A382P9U2</accession>
<reference evidence="1" key="1">
    <citation type="submission" date="2018-05" db="EMBL/GenBank/DDBJ databases">
        <authorList>
            <person name="Lanie J.A."/>
            <person name="Ng W.-L."/>
            <person name="Kazmierczak K.M."/>
            <person name="Andrzejewski T.M."/>
            <person name="Davidsen T.M."/>
            <person name="Wayne K.J."/>
            <person name="Tettelin H."/>
            <person name="Glass J.I."/>
            <person name="Rusch D."/>
            <person name="Podicherti R."/>
            <person name="Tsui H.-C.T."/>
            <person name="Winkler M.E."/>
        </authorList>
    </citation>
    <scope>NUCLEOTIDE SEQUENCE</scope>
</reference>
<dbReference type="AlphaFoldDB" id="A0A382P9U2"/>
<dbReference type="EMBL" id="UINC01105023">
    <property type="protein sequence ID" value="SVC68631.1"/>
    <property type="molecule type" value="Genomic_DNA"/>
</dbReference>
<sequence length="358" mass="40935">KAKETKTYAASRKYKGSNKNIKEALMKALKVNEQQKNILSKYLNTGRVIGKYIGSVAGTKKTTKDFAGFQGFTEQSYPTLFEELNEARKPKADGKSFTWNRETHPALADDIVTVDIEMASWDKKGNIYNWEDEPKENKPYNKPGVEKRHKLKFKRTGGSTPSGYIWDIKGKAEDIFFYLTTEYQGNSASGKESPNSDIDLEFFMLYHPFIYSSYGSESVDEVKRYVKGGFTFEVEGKPKSGSLTPEKLTKPRQKKMWPSVKVVFVKSKDHWKATGSEKDLERLAWAVDQADYLKRTSGRDEDGNLIKEGWLDVKKIQVKYRKEIKHLKKNNNASGSKKEQELLDAITSILSKKEKGNW</sequence>
<feature type="non-terminal residue" evidence="1">
    <location>
        <position position="1"/>
    </location>
</feature>
<evidence type="ECO:0000313" key="1">
    <source>
        <dbReference type="EMBL" id="SVC68631.1"/>
    </source>
</evidence>
<gene>
    <name evidence="1" type="ORF">METZ01_LOCUS321485</name>
</gene>
<proteinExistence type="predicted"/>
<feature type="non-terminal residue" evidence="1">
    <location>
        <position position="358"/>
    </location>
</feature>
<organism evidence="1">
    <name type="scientific">marine metagenome</name>
    <dbReference type="NCBI Taxonomy" id="408172"/>
    <lineage>
        <taxon>unclassified sequences</taxon>
        <taxon>metagenomes</taxon>
        <taxon>ecological metagenomes</taxon>
    </lineage>
</organism>